<dbReference type="InterPro" id="IPR014555">
    <property type="entry name" value="RecF-like"/>
</dbReference>
<evidence type="ECO:0000259" key="1">
    <source>
        <dbReference type="Pfam" id="PF13304"/>
    </source>
</evidence>
<dbReference type="Proteomes" id="UP000245489">
    <property type="component" value="Unassembled WGS sequence"/>
</dbReference>
<proteinExistence type="predicted"/>
<dbReference type="AlphaFoldDB" id="A0A316ESU5"/>
<protein>
    <submittedName>
        <fullName evidence="2">Putative ATPase</fullName>
    </submittedName>
</protein>
<gene>
    <name evidence="2" type="ORF">LV89_02711</name>
</gene>
<dbReference type="Pfam" id="PF13304">
    <property type="entry name" value="AAA_21"/>
    <property type="match status" value="1"/>
</dbReference>
<dbReference type="GO" id="GO:0016887">
    <property type="term" value="F:ATP hydrolysis activity"/>
    <property type="evidence" value="ECO:0007669"/>
    <property type="project" value="InterPro"/>
</dbReference>
<dbReference type="OrthoDB" id="9805802at2"/>
<name>A0A316ESU5_9BACT</name>
<evidence type="ECO:0000313" key="2">
    <source>
        <dbReference type="EMBL" id="PWK26230.1"/>
    </source>
</evidence>
<evidence type="ECO:0000313" key="3">
    <source>
        <dbReference type="Proteomes" id="UP000245489"/>
    </source>
</evidence>
<dbReference type="InterPro" id="IPR051396">
    <property type="entry name" value="Bact_Antivir_Def_Nuclease"/>
</dbReference>
<keyword evidence="3" id="KW-1185">Reference proteome</keyword>
<dbReference type="RefSeq" id="WP_109743431.1">
    <property type="nucleotide sequence ID" value="NZ_QGGO01000013.1"/>
</dbReference>
<feature type="domain" description="ATPase AAA-type core" evidence="1">
    <location>
        <begin position="23"/>
        <end position="335"/>
    </location>
</feature>
<dbReference type="PANTHER" id="PTHR43581">
    <property type="entry name" value="ATP/GTP PHOSPHATASE"/>
    <property type="match status" value="1"/>
</dbReference>
<organism evidence="2 3">
    <name type="scientific">Arcicella aurantiaca</name>
    <dbReference type="NCBI Taxonomy" id="591202"/>
    <lineage>
        <taxon>Bacteria</taxon>
        <taxon>Pseudomonadati</taxon>
        <taxon>Bacteroidota</taxon>
        <taxon>Cytophagia</taxon>
        <taxon>Cytophagales</taxon>
        <taxon>Flectobacillaceae</taxon>
        <taxon>Arcicella</taxon>
    </lineage>
</organism>
<dbReference type="SUPFAM" id="SSF52540">
    <property type="entry name" value="P-loop containing nucleoside triphosphate hydrolases"/>
    <property type="match status" value="1"/>
</dbReference>
<accession>A0A316ESU5</accession>
<dbReference type="InterPro" id="IPR003959">
    <property type="entry name" value="ATPase_AAA_core"/>
</dbReference>
<dbReference type="Gene3D" id="3.40.50.300">
    <property type="entry name" value="P-loop containing nucleotide triphosphate hydrolases"/>
    <property type="match status" value="1"/>
</dbReference>
<dbReference type="EMBL" id="QGGO01000013">
    <property type="protein sequence ID" value="PWK26230.1"/>
    <property type="molecule type" value="Genomic_DNA"/>
</dbReference>
<dbReference type="PIRSF" id="PIRSF029347">
    <property type="entry name" value="RecF"/>
    <property type="match status" value="1"/>
</dbReference>
<dbReference type="PANTHER" id="PTHR43581:SF4">
    <property type="entry name" value="ATP_GTP PHOSPHATASE"/>
    <property type="match status" value="1"/>
</dbReference>
<reference evidence="2 3" key="1">
    <citation type="submission" date="2018-05" db="EMBL/GenBank/DDBJ databases">
        <title>Genomic Encyclopedia of Archaeal and Bacterial Type Strains, Phase II (KMG-II): from individual species to whole genera.</title>
        <authorList>
            <person name="Goeker M."/>
        </authorList>
    </citation>
    <scope>NUCLEOTIDE SEQUENCE [LARGE SCALE GENOMIC DNA]</scope>
    <source>
        <strain evidence="2 3">DSM 22214</strain>
    </source>
</reference>
<dbReference type="InterPro" id="IPR027417">
    <property type="entry name" value="P-loop_NTPase"/>
</dbReference>
<dbReference type="GO" id="GO:0005524">
    <property type="term" value="F:ATP binding"/>
    <property type="evidence" value="ECO:0007669"/>
    <property type="project" value="InterPro"/>
</dbReference>
<sequence>MVKEIKIQNYKSVQDLTLELGRVNVLIGANGCGKSNILEAIAFGSAAADNKLDKEFLSARGIRVTEPEAMRSGFTKNYYRGNIKLFLKSTLDREYHLIIGNDGMPYSKWEAGNTLYAKKMGLSDFDEGYRKIISEELPEFDITNLENFSQEKLNYLRILLADVFKTRLDKNTNLLRFLIYAPENTFLRKFEDEERTDPLGIRGEGLFKLLSEMSQETHEEFQEIIENLELIDWFDGFEIPKDLVFTERRIRIKDRFLEEGLQYFDQRSSNEGFLFLMFYFALFISKYTPKFFAIDNIDASLNPKLCIELIKILTQLAKKHDKQVIFTTHNPAILDGLNLNDDEVRLLVVSRNKDGHTKTKRIKPTPVPEGEIPVRLSEQFMRGYIGGLPKNF</sequence>
<comment type="caution">
    <text evidence="2">The sequence shown here is derived from an EMBL/GenBank/DDBJ whole genome shotgun (WGS) entry which is preliminary data.</text>
</comment>